<dbReference type="InterPro" id="IPR001916">
    <property type="entry name" value="Glyco_hydro_22"/>
</dbReference>
<dbReference type="SMART" id="SM00263">
    <property type="entry name" value="LYZ1"/>
    <property type="match status" value="1"/>
</dbReference>
<dbReference type="InterPro" id="IPR023346">
    <property type="entry name" value="Lysozyme-like_dom_sf"/>
</dbReference>
<sequence>MMRKSMLFLGFLLAFLALALPGTQGKTIPRCEMVKILRRNGFEGFVGKTVADWMCLIKYESSYDTKAYNNNGPSRDYGIFQINSKYWCNDGRTAGAKNACHISCSKLQDDNIEDDIQCAKKIAQEARGLTPWYGWKNHCQGRNLSSFVKGC</sequence>
<dbReference type="FunFam" id="1.10.530.10:FF:000001">
    <property type="entry name" value="Lysozyme C"/>
    <property type="match status" value="1"/>
</dbReference>
<evidence type="ECO:0000259" key="13">
    <source>
        <dbReference type="PROSITE" id="PS00128"/>
    </source>
</evidence>
<keyword evidence="10" id="KW-0326">Glycosidase</keyword>
<dbReference type="PROSITE" id="PS00128">
    <property type="entry name" value="GLYCOSYL_HYDROL_F22_1"/>
    <property type="match status" value="1"/>
</dbReference>
<organism evidence="14 15">
    <name type="scientific">Lepidothrix coronata</name>
    <name type="common">blue-crowned manakin</name>
    <dbReference type="NCBI Taxonomy" id="321398"/>
    <lineage>
        <taxon>Eukaryota</taxon>
        <taxon>Metazoa</taxon>
        <taxon>Chordata</taxon>
        <taxon>Craniata</taxon>
        <taxon>Vertebrata</taxon>
        <taxon>Euteleostomi</taxon>
        <taxon>Archelosauria</taxon>
        <taxon>Archosauria</taxon>
        <taxon>Dinosauria</taxon>
        <taxon>Saurischia</taxon>
        <taxon>Theropoda</taxon>
        <taxon>Coelurosauria</taxon>
        <taxon>Aves</taxon>
        <taxon>Neognathae</taxon>
        <taxon>Neoaves</taxon>
        <taxon>Telluraves</taxon>
        <taxon>Australaves</taxon>
        <taxon>Passeriformes</taxon>
        <taxon>Pipridae</taxon>
        <taxon>Lepidothrix</taxon>
    </lineage>
</organism>
<evidence type="ECO:0000256" key="11">
    <source>
        <dbReference type="RuleBase" id="RU004440"/>
    </source>
</evidence>
<dbReference type="PROSITE" id="PS51348">
    <property type="entry name" value="GLYCOSYL_HYDROL_F22_2"/>
    <property type="match status" value="1"/>
</dbReference>
<accession>A0A6J0HSA1</accession>
<keyword evidence="5" id="KW-0964">Secreted</keyword>
<evidence type="ECO:0000256" key="8">
    <source>
        <dbReference type="ARBA" id="ARBA00022801"/>
    </source>
</evidence>
<evidence type="ECO:0000256" key="2">
    <source>
        <dbReference type="ARBA" id="ARBA00004613"/>
    </source>
</evidence>
<evidence type="ECO:0000256" key="4">
    <source>
        <dbReference type="ARBA" id="ARBA00012732"/>
    </source>
</evidence>
<gene>
    <name evidence="15" type="primary">LYZ</name>
</gene>
<keyword evidence="6" id="KW-0929">Antimicrobial</keyword>
<keyword evidence="14" id="KW-1185">Reference proteome</keyword>
<dbReference type="InterPro" id="IPR019799">
    <property type="entry name" value="Glyco_hydro_22_CS"/>
</dbReference>
<comment type="catalytic activity">
    <reaction evidence="1">
        <text>Hydrolysis of (1-&gt;4)-beta-linkages between N-acetylmuramic acid and N-acetyl-D-glucosamine residues in a peptidoglycan and between N-acetyl-D-glucosamine residues in chitodextrins.</text>
        <dbReference type="EC" id="3.2.1.17"/>
    </reaction>
</comment>
<evidence type="ECO:0000256" key="1">
    <source>
        <dbReference type="ARBA" id="ARBA00000632"/>
    </source>
</evidence>
<dbReference type="PRINTS" id="PR00137">
    <property type="entry name" value="LYSOZYME"/>
</dbReference>
<feature type="signal peptide" evidence="12">
    <location>
        <begin position="1"/>
        <end position="25"/>
    </location>
</feature>
<dbReference type="Pfam" id="PF00062">
    <property type="entry name" value="Lys"/>
    <property type="match status" value="1"/>
</dbReference>
<dbReference type="CDD" id="cd16897">
    <property type="entry name" value="LYZ_C"/>
    <property type="match status" value="1"/>
</dbReference>
<dbReference type="PRINTS" id="PR00135">
    <property type="entry name" value="LYZLACT"/>
</dbReference>
<name>A0A6J0HSA1_9PASS</name>
<dbReference type="EC" id="3.2.1.17" evidence="4"/>
<evidence type="ECO:0000256" key="10">
    <source>
        <dbReference type="ARBA" id="ARBA00023295"/>
    </source>
</evidence>
<keyword evidence="7" id="KW-0081">Bacteriolytic enzyme</keyword>
<dbReference type="GO" id="GO:0050830">
    <property type="term" value="P:defense response to Gram-positive bacterium"/>
    <property type="evidence" value="ECO:0007669"/>
    <property type="project" value="TreeGrafter"/>
</dbReference>
<evidence type="ECO:0000313" key="15">
    <source>
        <dbReference type="RefSeq" id="XP_017676816.1"/>
    </source>
</evidence>
<proteinExistence type="inferred from homology"/>
<evidence type="ECO:0000313" key="14">
    <source>
        <dbReference type="Proteomes" id="UP000504624"/>
    </source>
</evidence>
<reference evidence="15" key="1">
    <citation type="submission" date="2025-08" db="UniProtKB">
        <authorList>
            <consortium name="RefSeq"/>
        </authorList>
    </citation>
    <scope>IDENTIFICATION</scope>
</reference>
<dbReference type="RefSeq" id="XP_017676816.1">
    <property type="nucleotide sequence ID" value="XM_017821327.1"/>
</dbReference>
<dbReference type="SUPFAM" id="SSF53955">
    <property type="entry name" value="Lysozyme-like"/>
    <property type="match status" value="1"/>
</dbReference>
<evidence type="ECO:0000256" key="7">
    <source>
        <dbReference type="ARBA" id="ARBA00022638"/>
    </source>
</evidence>
<comment type="subcellular location">
    <subcellularLocation>
        <location evidence="2">Secreted</location>
    </subcellularLocation>
</comment>
<dbReference type="OrthoDB" id="17373at2759"/>
<evidence type="ECO:0000256" key="12">
    <source>
        <dbReference type="SAM" id="SignalP"/>
    </source>
</evidence>
<keyword evidence="8" id="KW-0378">Hydrolase</keyword>
<dbReference type="GO" id="GO:0050829">
    <property type="term" value="P:defense response to Gram-negative bacterium"/>
    <property type="evidence" value="ECO:0007669"/>
    <property type="project" value="TreeGrafter"/>
</dbReference>
<keyword evidence="9" id="KW-1015">Disulfide bond</keyword>
<evidence type="ECO:0000256" key="5">
    <source>
        <dbReference type="ARBA" id="ARBA00022525"/>
    </source>
</evidence>
<dbReference type="Gene3D" id="1.10.530.10">
    <property type="match status" value="1"/>
</dbReference>
<dbReference type="InterPro" id="IPR000974">
    <property type="entry name" value="Glyco_hydro_22_lys"/>
</dbReference>
<dbReference type="PANTHER" id="PTHR11407">
    <property type="entry name" value="LYSOZYME C"/>
    <property type="match status" value="1"/>
</dbReference>
<evidence type="ECO:0000256" key="6">
    <source>
        <dbReference type="ARBA" id="ARBA00022529"/>
    </source>
</evidence>
<feature type="chain" id="PRO_5027063086" description="lysozyme" evidence="12">
    <location>
        <begin position="26"/>
        <end position="151"/>
    </location>
</feature>
<dbReference type="GO" id="GO:0016998">
    <property type="term" value="P:cell wall macromolecule catabolic process"/>
    <property type="evidence" value="ECO:0007669"/>
    <property type="project" value="UniProtKB-ARBA"/>
</dbReference>
<dbReference type="PANTHER" id="PTHR11407:SF28">
    <property type="entry name" value="LYSOZYME C"/>
    <property type="match status" value="1"/>
</dbReference>
<evidence type="ECO:0000256" key="9">
    <source>
        <dbReference type="ARBA" id="ARBA00023157"/>
    </source>
</evidence>
<comment type="similarity">
    <text evidence="3 11">Belongs to the glycosyl hydrolase 22 family.</text>
</comment>
<dbReference type="CTD" id="4069"/>
<protein>
    <recommendedName>
        <fullName evidence="4">lysozyme</fullName>
        <ecNumber evidence="4">3.2.1.17</ecNumber>
    </recommendedName>
</protein>
<keyword evidence="12" id="KW-0732">Signal</keyword>
<feature type="domain" description="Glycosyl hydrolases family 22 (GH22)" evidence="13">
    <location>
        <begin position="100"/>
        <end position="118"/>
    </location>
</feature>
<dbReference type="AlphaFoldDB" id="A0A6J0HSA1"/>
<dbReference type="GO" id="GO:0005576">
    <property type="term" value="C:extracellular region"/>
    <property type="evidence" value="ECO:0007669"/>
    <property type="project" value="UniProtKB-SubCell"/>
</dbReference>
<evidence type="ECO:0000256" key="3">
    <source>
        <dbReference type="ARBA" id="ARBA00010859"/>
    </source>
</evidence>
<dbReference type="GO" id="GO:0031640">
    <property type="term" value="P:killing of cells of another organism"/>
    <property type="evidence" value="ECO:0007669"/>
    <property type="project" value="UniProtKB-KW"/>
</dbReference>
<dbReference type="GeneID" id="108500421"/>
<dbReference type="GO" id="GO:0003796">
    <property type="term" value="F:lysozyme activity"/>
    <property type="evidence" value="ECO:0007669"/>
    <property type="project" value="UniProtKB-EC"/>
</dbReference>
<dbReference type="Proteomes" id="UP000504624">
    <property type="component" value="Unplaced"/>
</dbReference>